<organism evidence="1 2">
    <name type="scientific">Gordonia iterans</name>
    <dbReference type="NCBI Taxonomy" id="1004901"/>
    <lineage>
        <taxon>Bacteria</taxon>
        <taxon>Bacillati</taxon>
        <taxon>Actinomycetota</taxon>
        <taxon>Actinomycetes</taxon>
        <taxon>Mycobacteriales</taxon>
        <taxon>Gordoniaceae</taxon>
        <taxon>Gordonia</taxon>
    </lineage>
</organism>
<dbReference type="OrthoDB" id="5244439at2"/>
<dbReference type="Proteomes" id="UP000239814">
    <property type="component" value="Chromosome"/>
</dbReference>
<sequence>MHIDPSVPVVAAGLVGGYAVARYTGVRPLGGAVLAVAGAAAGRSWLRRGPVVTAGLTAAYLGAFGASHPLAKKIGAWPSVAAATLAASGLTAAVTSATGTEPARP</sequence>
<dbReference type="AlphaFoldDB" id="A0A2S0KBE4"/>
<dbReference type="RefSeq" id="WP_105940746.1">
    <property type="nucleotide sequence ID" value="NZ_CP027433.1"/>
</dbReference>
<dbReference type="EMBL" id="CP027433">
    <property type="protein sequence ID" value="AVL98997.1"/>
    <property type="molecule type" value="Genomic_DNA"/>
</dbReference>
<keyword evidence="2" id="KW-1185">Reference proteome</keyword>
<proteinExistence type="predicted"/>
<gene>
    <name evidence="1" type="ORF">C6V83_00555</name>
</gene>
<dbReference type="KEGG" id="git:C6V83_00555"/>
<protein>
    <submittedName>
        <fullName evidence="1">Uncharacterized protein</fullName>
    </submittedName>
</protein>
<name>A0A2S0KBE4_9ACTN</name>
<evidence type="ECO:0000313" key="1">
    <source>
        <dbReference type="EMBL" id="AVL98997.1"/>
    </source>
</evidence>
<accession>A0A2S0KBE4</accession>
<evidence type="ECO:0000313" key="2">
    <source>
        <dbReference type="Proteomes" id="UP000239814"/>
    </source>
</evidence>
<reference evidence="1 2" key="1">
    <citation type="submission" date="2018-03" db="EMBL/GenBank/DDBJ databases">
        <title>Characteristics and genome of n-alkane degrading marine bacteria Gordonia iterans isolated from crude oil contaminated in Tae-an, South Korea.</title>
        <authorList>
            <person name="Lee S.-S."/>
            <person name="Kim H."/>
        </authorList>
    </citation>
    <scope>NUCLEOTIDE SEQUENCE [LARGE SCALE GENOMIC DNA]</scope>
    <source>
        <strain evidence="1 2">Co17</strain>
    </source>
</reference>